<evidence type="ECO:0000313" key="2">
    <source>
        <dbReference type="Proteomes" id="UP000036305"/>
    </source>
</evidence>
<accession>A0ABR5GAQ6</accession>
<proteinExistence type="predicted"/>
<dbReference type="Proteomes" id="UP000036305">
    <property type="component" value="Unassembled WGS sequence"/>
</dbReference>
<protein>
    <submittedName>
        <fullName evidence="1">Uncharacterized protein</fullName>
    </submittedName>
</protein>
<keyword evidence="2" id="KW-1185">Reference proteome</keyword>
<evidence type="ECO:0000313" key="1">
    <source>
        <dbReference type="EMBL" id="KLY28954.1"/>
    </source>
</evidence>
<reference evidence="1 2" key="1">
    <citation type="submission" date="2015-06" db="EMBL/GenBank/DDBJ databases">
        <title>The Genome Sequence of None.</title>
        <authorList>
            <consortium name="The Broad Institute Genomics Platform"/>
            <consortium name="The Broad Institute Genome Sequencing Center for Infectious Disease"/>
            <person name="Earl A.M."/>
            <person name="Onderdonk A.B."/>
            <person name="Kirby J."/>
            <person name="Ferraro M.J."/>
            <person name="Huang S."/>
            <person name="Spencer M."/>
            <person name="Fodor A."/>
            <person name="Hooper D."/>
            <person name="Dekker J."/>
            <person name="O'Brien T."/>
            <person name="Quan V."/>
            <person name="Gombosev A."/>
            <person name="Delaney M."/>
            <person name="DuBois A."/>
            <person name="Ernst C."/>
            <person name="Kim D.S."/>
            <person name="Rossman W."/>
            <person name="Gohs F."/>
            <person name="Petruso H."/>
            <person name="Nozar T."/>
            <person name="Mougeot F."/>
            <person name="Manson-McGuire A."/>
            <person name="Young S."/>
            <person name="Abouelleil A."/>
            <person name="Cao P."/>
            <person name="Chapman S.B."/>
            <person name="Griggs A."/>
            <person name="Priest M."/>
            <person name="Shea T."/>
            <person name="Wortman I."/>
            <person name="Wortman J.R."/>
            <person name="Nusbaum C."/>
            <person name="Birren B."/>
        </authorList>
    </citation>
    <scope>NUCLEOTIDE SEQUENCE [LARGE SCALE GENOMIC DNA]</scope>
    <source>
        <strain evidence="1 2">MGH87</strain>
    </source>
</reference>
<gene>
    <name evidence="1" type="ORF">SK91_04474</name>
</gene>
<name>A0ABR5GAQ6_9ENTR</name>
<dbReference type="EMBL" id="LEUS01000025">
    <property type="protein sequence ID" value="KLY28954.1"/>
    <property type="molecule type" value="Genomic_DNA"/>
</dbReference>
<sequence length="50" mass="5077">MSGIALLLASAGAGVLWEVLGAASTFYAGAIICVVTLVGMRCMPSAYQQN</sequence>
<comment type="caution">
    <text evidence="1">The sequence shown here is derived from an EMBL/GenBank/DDBJ whole genome shotgun (WGS) entry which is preliminary data.</text>
</comment>
<organism evidence="1 2">
    <name type="scientific">Klebsiella michiganensis</name>
    <dbReference type="NCBI Taxonomy" id="1134687"/>
    <lineage>
        <taxon>Bacteria</taxon>
        <taxon>Pseudomonadati</taxon>
        <taxon>Pseudomonadota</taxon>
        <taxon>Gammaproteobacteria</taxon>
        <taxon>Enterobacterales</taxon>
        <taxon>Enterobacteriaceae</taxon>
        <taxon>Klebsiella/Raoultella group</taxon>
        <taxon>Klebsiella</taxon>
    </lineage>
</organism>